<gene>
    <name evidence="1" type="primary">P0544G09.13</name>
</gene>
<reference evidence="2" key="1">
    <citation type="journal article" date="2005" name="Nature">
        <title>The map-based sequence of the rice genome.</title>
        <authorList>
            <consortium name="International rice genome sequencing project (IRGSP)"/>
            <person name="Matsumoto T."/>
            <person name="Wu J."/>
            <person name="Kanamori H."/>
            <person name="Katayose Y."/>
            <person name="Fujisawa M."/>
            <person name="Namiki N."/>
            <person name="Mizuno H."/>
            <person name="Yamamoto K."/>
            <person name="Antonio B.A."/>
            <person name="Baba T."/>
            <person name="Sakata K."/>
            <person name="Nagamura Y."/>
            <person name="Aoki H."/>
            <person name="Arikawa K."/>
            <person name="Arita K."/>
            <person name="Bito T."/>
            <person name="Chiden Y."/>
            <person name="Fujitsuka N."/>
            <person name="Fukunaka R."/>
            <person name="Hamada M."/>
            <person name="Harada C."/>
            <person name="Hayashi A."/>
            <person name="Hijishita S."/>
            <person name="Honda M."/>
            <person name="Hosokawa S."/>
            <person name="Ichikawa Y."/>
            <person name="Idonuma A."/>
            <person name="Iijima M."/>
            <person name="Ikeda M."/>
            <person name="Ikeno M."/>
            <person name="Ito K."/>
            <person name="Ito S."/>
            <person name="Ito T."/>
            <person name="Ito Y."/>
            <person name="Ito Y."/>
            <person name="Iwabuchi A."/>
            <person name="Kamiya K."/>
            <person name="Karasawa W."/>
            <person name="Kurita K."/>
            <person name="Katagiri S."/>
            <person name="Kikuta A."/>
            <person name="Kobayashi H."/>
            <person name="Kobayashi N."/>
            <person name="Machita K."/>
            <person name="Maehara T."/>
            <person name="Masukawa M."/>
            <person name="Mizubayashi T."/>
            <person name="Mukai Y."/>
            <person name="Nagasaki H."/>
            <person name="Nagata Y."/>
            <person name="Naito S."/>
            <person name="Nakashima M."/>
            <person name="Nakama Y."/>
            <person name="Nakamichi Y."/>
            <person name="Nakamura M."/>
            <person name="Meguro A."/>
            <person name="Negishi M."/>
            <person name="Ohta I."/>
            <person name="Ohta T."/>
            <person name="Okamoto M."/>
            <person name="Ono N."/>
            <person name="Saji S."/>
            <person name="Sakaguchi M."/>
            <person name="Sakai K."/>
            <person name="Shibata M."/>
            <person name="Shimokawa T."/>
            <person name="Song J."/>
            <person name="Takazaki Y."/>
            <person name="Terasawa K."/>
            <person name="Tsugane M."/>
            <person name="Tsuji K."/>
            <person name="Ueda S."/>
            <person name="Waki K."/>
            <person name="Yamagata H."/>
            <person name="Yamamoto M."/>
            <person name="Yamamoto S."/>
            <person name="Yamane H."/>
            <person name="Yoshiki S."/>
            <person name="Yoshihara R."/>
            <person name="Yukawa K."/>
            <person name="Zhong H."/>
            <person name="Yano M."/>
            <person name="Yuan Q."/>
            <person name="Ouyang S."/>
            <person name="Liu J."/>
            <person name="Jones K.M."/>
            <person name="Gansberger K."/>
            <person name="Moffat K."/>
            <person name="Hill J."/>
            <person name="Bera J."/>
            <person name="Fadrosh D."/>
            <person name="Jin S."/>
            <person name="Johri S."/>
            <person name="Kim M."/>
            <person name="Overton L."/>
            <person name="Reardon M."/>
            <person name="Tsitrin T."/>
            <person name="Vuong H."/>
            <person name="Weaver B."/>
            <person name="Ciecko A."/>
            <person name="Tallon L."/>
            <person name="Jackson J."/>
            <person name="Pai G."/>
            <person name="Aken S.V."/>
            <person name="Utterback T."/>
            <person name="Reidmuller S."/>
            <person name="Feldblyum T."/>
            <person name="Hsiao J."/>
            <person name="Zismann V."/>
            <person name="Iobst S."/>
            <person name="de Vazeille A.R."/>
            <person name="Buell C.R."/>
            <person name="Ying K."/>
            <person name="Li Y."/>
            <person name="Lu T."/>
            <person name="Huang Y."/>
            <person name="Zhao Q."/>
            <person name="Feng Q."/>
            <person name="Zhang L."/>
            <person name="Zhu J."/>
            <person name="Weng Q."/>
            <person name="Mu J."/>
            <person name="Lu Y."/>
            <person name="Fan D."/>
            <person name="Liu Y."/>
            <person name="Guan J."/>
            <person name="Zhang Y."/>
            <person name="Yu S."/>
            <person name="Liu X."/>
            <person name="Zhang Y."/>
            <person name="Hong G."/>
            <person name="Han B."/>
            <person name="Choisne N."/>
            <person name="Demange N."/>
            <person name="Orjeda G."/>
            <person name="Samain S."/>
            <person name="Cattolico L."/>
            <person name="Pelletier E."/>
            <person name="Couloux A."/>
            <person name="Segurens B."/>
            <person name="Wincker P."/>
            <person name="D'Hont A."/>
            <person name="Scarpelli C."/>
            <person name="Weissenbach J."/>
            <person name="Salanoubat M."/>
            <person name="Quetier F."/>
            <person name="Yu Y."/>
            <person name="Kim H.R."/>
            <person name="Rambo T."/>
            <person name="Currie J."/>
            <person name="Collura K."/>
            <person name="Luo M."/>
            <person name="Yang T."/>
            <person name="Ammiraju J.S.S."/>
            <person name="Engler F."/>
            <person name="Soderlund C."/>
            <person name="Wing R.A."/>
            <person name="Palmer L.E."/>
            <person name="de la Bastide M."/>
            <person name="Spiegel L."/>
            <person name="Nascimento L."/>
            <person name="Zutavern T."/>
            <person name="O'Shaughnessy A."/>
            <person name="Dike S."/>
            <person name="Dedhia N."/>
            <person name="Preston R."/>
            <person name="Balija V."/>
            <person name="McCombie W.R."/>
            <person name="Chow T."/>
            <person name="Chen H."/>
            <person name="Chung M."/>
            <person name="Chen C."/>
            <person name="Shaw J."/>
            <person name="Wu H."/>
            <person name="Hsiao K."/>
            <person name="Chao Y."/>
            <person name="Chu M."/>
            <person name="Cheng C."/>
            <person name="Hour A."/>
            <person name="Lee P."/>
            <person name="Lin S."/>
            <person name="Lin Y."/>
            <person name="Liou J."/>
            <person name="Liu S."/>
            <person name="Hsing Y."/>
            <person name="Raghuvanshi S."/>
            <person name="Mohanty A."/>
            <person name="Bharti A.K."/>
            <person name="Gaur A."/>
            <person name="Gupta V."/>
            <person name="Kumar D."/>
            <person name="Ravi V."/>
            <person name="Vij S."/>
            <person name="Kapur A."/>
            <person name="Khurana P."/>
            <person name="Khurana P."/>
            <person name="Khurana J.P."/>
            <person name="Tyagi A.K."/>
            <person name="Gaikwad K."/>
            <person name="Singh A."/>
            <person name="Dalal V."/>
            <person name="Srivastava S."/>
            <person name="Dixit A."/>
            <person name="Pal A.K."/>
            <person name="Ghazi I.A."/>
            <person name="Yadav M."/>
            <person name="Pandit A."/>
            <person name="Bhargava A."/>
            <person name="Sureshbabu K."/>
            <person name="Batra K."/>
            <person name="Sharma T.R."/>
            <person name="Mohapatra T."/>
            <person name="Singh N.K."/>
            <person name="Messing J."/>
            <person name="Nelson A.B."/>
            <person name="Fuks G."/>
            <person name="Kavchok S."/>
            <person name="Keizer G."/>
            <person name="Linton E."/>
            <person name="Llaca V."/>
            <person name="Song R."/>
            <person name="Tanyolac B."/>
            <person name="Young S."/>
            <person name="Ho-Il K."/>
            <person name="Hahn J.H."/>
            <person name="Sangsakoo G."/>
            <person name="Vanavichit A."/>
            <person name="de Mattos Luiz.A.T."/>
            <person name="Zimmer P.D."/>
            <person name="Malone G."/>
            <person name="Dellagostin O."/>
            <person name="de Oliveira A.C."/>
            <person name="Bevan M."/>
            <person name="Bancroft I."/>
            <person name="Minx P."/>
            <person name="Cordum H."/>
            <person name="Wilson R."/>
            <person name="Cheng Z."/>
            <person name="Jin W."/>
            <person name="Jiang J."/>
            <person name="Leong S.A."/>
            <person name="Iwama H."/>
            <person name="Gojobori T."/>
            <person name="Itoh T."/>
            <person name="Niimura Y."/>
            <person name="Fujii Y."/>
            <person name="Habara T."/>
            <person name="Sakai H."/>
            <person name="Sato Y."/>
            <person name="Wilson G."/>
            <person name="Kumar K."/>
            <person name="McCouch S."/>
            <person name="Juretic N."/>
            <person name="Hoen D."/>
            <person name="Wright S."/>
            <person name="Bruskiewich R."/>
            <person name="Bureau T."/>
            <person name="Miyao A."/>
            <person name="Hirochika H."/>
            <person name="Nishikawa T."/>
            <person name="Kadowaki K."/>
            <person name="Sugiura M."/>
            <person name="Burr B."/>
            <person name="Sasaki T."/>
        </authorList>
    </citation>
    <scope>NUCLEOTIDE SEQUENCE [LARGE SCALE GENOMIC DNA]</scope>
    <source>
        <strain evidence="2">cv. Nipponbare</strain>
    </source>
</reference>
<organism evidence="1 2">
    <name type="scientific">Oryza sativa subsp. japonica</name>
    <name type="common">Rice</name>
    <dbReference type="NCBI Taxonomy" id="39947"/>
    <lineage>
        <taxon>Eukaryota</taxon>
        <taxon>Viridiplantae</taxon>
        <taxon>Streptophyta</taxon>
        <taxon>Embryophyta</taxon>
        <taxon>Tracheophyta</taxon>
        <taxon>Spermatophyta</taxon>
        <taxon>Magnoliopsida</taxon>
        <taxon>Liliopsida</taxon>
        <taxon>Poales</taxon>
        <taxon>Poaceae</taxon>
        <taxon>BOP clade</taxon>
        <taxon>Oryzoideae</taxon>
        <taxon>Oryzeae</taxon>
        <taxon>Oryzinae</taxon>
        <taxon>Oryza</taxon>
        <taxon>Oryza sativa</taxon>
    </lineage>
</organism>
<protein>
    <submittedName>
        <fullName evidence="1">Uncharacterized protein</fullName>
    </submittedName>
</protein>
<evidence type="ECO:0000313" key="2">
    <source>
        <dbReference type="Proteomes" id="UP000000763"/>
    </source>
</evidence>
<evidence type="ECO:0000313" key="1">
    <source>
        <dbReference type="EMBL" id="BAD09935.1"/>
    </source>
</evidence>
<sequence length="82" mass="8475">MKRRTMSDGGEAGFVVVVGGGGGWWPSGGPYGVRRIGVLGGVVGPPHRSHAGSRATIGEPRWIHVPLSAAVIQHHTNIAGED</sequence>
<name>Q6Z9D4_ORYSJ</name>
<proteinExistence type="predicted"/>
<reference evidence="2" key="2">
    <citation type="journal article" date="2008" name="Nucleic Acids Res.">
        <title>The rice annotation project database (RAP-DB): 2008 update.</title>
        <authorList>
            <consortium name="The rice annotation project (RAP)"/>
        </authorList>
    </citation>
    <scope>GENOME REANNOTATION</scope>
    <source>
        <strain evidence="2">cv. Nipponbare</strain>
    </source>
</reference>
<dbReference type="AlphaFoldDB" id="Q6Z9D4"/>
<dbReference type="EMBL" id="AP004704">
    <property type="protein sequence ID" value="BAD09935.1"/>
    <property type="molecule type" value="Genomic_DNA"/>
</dbReference>
<dbReference type="Proteomes" id="UP000000763">
    <property type="component" value="Chromosome 8"/>
</dbReference>
<accession>Q6Z9D4</accession>